<organism evidence="1 2">
    <name type="scientific">Xylaria curta</name>
    <dbReference type="NCBI Taxonomy" id="42375"/>
    <lineage>
        <taxon>Eukaryota</taxon>
        <taxon>Fungi</taxon>
        <taxon>Dikarya</taxon>
        <taxon>Ascomycota</taxon>
        <taxon>Pezizomycotina</taxon>
        <taxon>Sordariomycetes</taxon>
        <taxon>Xylariomycetidae</taxon>
        <taxon>Xylariales</taxon>
        <taxon>Xylariaceae</taxon>
        <taxon>Xylaria</taxon>
    </lineage>
</organism>
<reference evidence="1" key="1">
    <citation type="submission" date="2022-10" db="EMBL/GenBank/DDBJ databases">
        <title>Genome Sequence of Xylaria curta.</title>
        <authorList>
            <person name="Buettner E."/>
        </authorList>
    </citation>
    <scope>NUCLEOTIDE SEQUENCE</scope>
    <source>
        <strain evidence="1">Babe10</strain>
    </source>
</reference>
<dbReference type="Proteomes" id="UP001143856">
    <property type="component" value="Unassembled WGS sequence"/>
</dbReference>
<dbReference type="EMBL" id="JAPDGR010001638">
    <property type="protein sequence ID" value="KAJ2980800.1"/>
    <property type="molecule type" value="Genomic_DNA"/>
</dbReference>
<comment type="caution">
    <text evidence="1">The sequence shown here is derived from an EMBL/GenBank/DDBJ whole genome shotgun (WGS) entry which is preliminary data.</text>
</comment>
<name>A0ACC1NPG1_9PEZI</name>
<keyword evidence="2" id="KW-1185">Reference proteome</keyword>
<proteinExistence type="predicted"/>
<protein>
    <submittedName>
        <fullName evidence="1">Uncharacterized protein</fullName>
    </submittedName>
</protein>
<evidence type="ECO:0000313" key="1">
    <source>
        <dbReference type="EMBL" id="KAJ2980800.1"/>
    </source>
</evidence>
<sequence length="185" mass="20645">MPADEYASTGTGGALKLKGAKVQKAKKKKKSKGQDKDKSAALERSMSTGSKERDGSNKDAERAATPDHGSDHEPEYKTEAERRHEEAMKKKVLHKHALYSSVKLVFDEPRGLDADFGLVPLATDATNARGSGPRIGDQKDPQRKSRKSEHLFVQAERASRHAQDWSRIREIATPRIMMKPRLSHY</sequence>
<evidence type="ECO:0000313" key="2">
    <source>
        <dbReference type="Proteomes" id="UP001143856"/>
    </source>
</evidence>
<gene>
    <name evidence="1" type="ORF">NUW58_g6852</name>
</gene>
<accession>A0ACC1NPG1</accession>